<evidence type="ECO:0000313" key="3">
    <source>
        <dbReference type="Proteomes" id="UP001150217"/>
    </source>
</evidence>
<feature type="region of interest" description="Disordered" evidence="1">
    <location>
        <begin position="570"/>
        <end position="625"/>
    </location>
</feature>
<feature type="compositionally biased region" description="Polar residues" evidence="1">
    <location>
        <begin position="239"/>
        <end position="257"/>
    </location>
</feature>
<evidence type="ECO:0000256" key="1">
    <source>
        <dbReference type="SAM" id="MobiDB-lite"/>
    </source>
</evidence>
<feature type="compositionally biased region" description="Basic and acidic residues" evidence="1">
    <location>
        <begin position="605"/>
        <end position="614"/>
    </location>
</feature>
<protein>
    <submittedName>
        <fullName evidence="2">Uncharacterized protein</fullName>
    </submittedName>
</protein>
<keyword evidence="3" id="KW-1185">Reference proteome</keyword>
<sequence length="876" mass="94295">MAYVNPLLYQASDSASTTAANPKPLKAVVEPLQAKAKSRKRKGKGEKDLSESGDVTPMAGSSNQISDLNMLFAKLVQPPTSVAEASSEVRSSLASSKKRVPSFLETLMGSPEPTAIPATMTASHQPPVKEPKSMKITLEGLFASAINPTRDNSAYDPQKNQYKPDSYVWDHRQQSLPDVDNSMTLAKTQTRGDPLRHIVSTSENTGMALLNDIFASASATVLTSSTSIIAPSDPISFQNNVSSASNQSTPPLPTNASKHTDEPETIEIYSPRPKAPLSLASMFDAAVRDATPSPSTELGLGLSLDGIQENVMQGNQMMLTKQVLDTLLETGGSMDLDTQDYRSNGHLVAEADTSSYATAEVNGAEPEEIRRKLLDMIGLGTASLPHPPATNGDATPRVLLKNIPPLTSNSLPTSAGFLKQPTQPADVSFAETDYAFNEGDDDDEAIVELDFSDTRALSDLRAFENRERALREQLVERRAASRSASRSTTPAVLNHGPIPNKAKVNLKGPDVSGVDLKTEAHAFALNGENRYAPYALSPSTALPSTLPQITSSKVILHPVTPAEIPRKISAPIADTPVTPPVPTTIAQKTPTGSPSKKKTRRGRGRGKEKERQSKEGSPVPNMQSESISHAMGSVTSEDIDGQPDVETKGMAMEESSVPSSSSHNNDSLIYSEVSSQINTSLSFVLSEKDKYQVSNREELAELATRLLQVRRHFSISHFIIKTRLQTDRNFVDELWRAWKGSNEKFATISEGNISTVIASMTSPVEVCDANTENGDQKSESPYPTLPHIALTHSAPAKLPTLIDGSSSVLFDAVRPVSPQSDFQHTLSGLPSPAIINNGKVIEAERQGDPAIIEEENSLDTVDFGDADESHVVERLL</sequence>
<reference evidence="2" key="1">
    <citation type="submission" date="2022-08" db="EMBL/GenBank/DDBJ databases">
        <title>A Global Phylogenomic Analysis of the Shiitake Genus Lentinula.</title>
        <authorList>
            <consortium name="DOE Joint Genome Institute"/>
            <person name="Sierra-Patev S."/>
            <person name="Min B."/>
            <person name="Naranjo-Ortiz M."/>
            <person name="Looney B."/>
            <person name="Konkel Z."/>
            <person name="Slot J.C."/>
            <person name="Sakamoto Y."/>
            <person name="Steenwyk J.L."/>
            <person name="Rokas A."/>
            <person name="Carro J."/>
            <person name="Camarero S."/>
            <person name="Ferreira P."/>
            <person name="Molpeceres G."/>
            <person name="Ruiz-Duenas F.J."/>
            <person name="Serrano A."/>
            <person name="Henrissat B."/>
            <person name="Drula E."/>
            <person name="Hughes K.W."/>
            <person name="Mata J.L."/>
            <person name="Ishikawa N.K."/>
            <person name="Vargas-Isla R."/>
            <person name="Ushijima S."/>
            <person name="Smith C.A."/>
            <person name="Ahrendt S."/>
            <person name="Andreopoulos W."/>
            <person name="He G."/>
            <person name="Labutti K."/>
            <person name="Lipzen A."/>
            <person name="Ng V."/>
            <person name="Riley R."/>
            <person name="Sandor L."/>
            <person name="Barry K."/>
            <person name="Martinez A.T."/>
            <person name="Xiao Y."/>
            <person name="Gibbons J.G."/>
            <person name="Terashima K."/>
            <person name="Grigoriev I.V."/>
            <person name="Hibbett D.S."/>
        </authorList>
    </citation>
    <scope>NUCLEOTIDE SEQUENCE</scope>
    <source>
        <strain evidence="2">RHP3577 ss4</strain>
    </source>
</reference>
<dbReference type="Proteomes" id="UP001150217">
    <property type="component" value="Unassembled WGS sequence"/>
</dbReference>
<organism evidence="2 3">
    <name type="scientific">Lentinula lateritia</name>
    <dbReference type="NCBI Taxonomy" id="40482"/>
    <lineage>
        <taxon>Eukaryota</taxon>
        <taxon>Fungi</taxon>
        <taxon>Dikarya</taxon>
        <taxon>Basidiomycota</taxon>
        <taxon>Agaricomycotina</taxon>
        <taxon>Agaricomycetes</taxon>
        <taxon>Agaricomycetidae</taxon>
        <taxon>Agaricales</taxon>
        <taxon>Marasmiineae</taxon>
        <taxon>Omphalotaceae</taxon>
        <taxon>Lentinula</taxon>
    </lineage>
</organism>
<accession>A0ABQ8VV25</accession>
<dbReference type="EMBL" id="JANVFT010000011">
    <property type="protein sequence ID" value="KAJ4499350.1"/>
    <property type="molecule type" value="Genomic_DNA"/>
</dbReference>
<evidence type="ECO:0000313" key="2">
    <source>
        <dbReference type="EMBL" id="KAJ4499350.1"/>
    </source>
</evidence>
<feature type="compositionally biased region" description="Basic residues" evidence="1">
    <location>
        <begin position="595"/>
        <end position="604"/>
    </location>
</feature>
<feature type="region of interest" description="Disordered" evidence="1">
    <location>
        <begin position="239"/>
        <end position="262"/>
    </location>
</feature>
<name>A0ABQ8VV25_9AGAR</name>
<comment type="caution">
    <text evidence="2">The sequence shown here is derived from an EMBL/GenBank/DDBJ whole genome shotgun (WGS) entry which is preliminary data.</text>
</comment>
<feature type="region of interest" description="Disordered" evidence="1">
    <location>
        <begin position="13"/>
        <end position="62"/>
    </location>
</feature>
<gene>
    <name evidence="2" type="ORF">C8R41DRAFT_61256</name>
</gene>
<proteinExistence type="predicted"/>
<feature type="region of interest" description="Disordered" evidence="1">
    <location>
        <begin position="477"/>
        <end position="506"/>
    </location>
</feature>